<feature type="non-terminal residue" evidence="1">
    <location>
        <position position="1"/>
    </location>
</feature>
<accession>X1VLK4</accession>
<protein>
    <recommendedName>
        <fullName evidence="2">DUF1566 domain-containing protein</fullName>
    </recommendedName>
</protein>
<sequence length="223" mass="24306">YTPSWGSHSSSYVTVKSDLPVGTSTYNVSIDLNAPTTSGTYYLIFASNCEMNLGWTMSQTNWTTGTMSWNDGNDIADLTESNLDDSLSTGYLSLDMLVGSIYKSTTYGIAYVKIIVTEGSSVEENGICDIGPAGGYIFYDKGYYSDGWRYLEAAPVSTEWTEKYWGSYGTLIGGTETGIGTGKSNTTIIVTWLNNHSETGKAAQLCDDLVYGGYSDWFLPSRD</sequence>
<name>X1VLK4_9ZZZZ</name>
<organism evidence="1">
    <name type="scientific">marine sediment metagenome</name>
    <dbReference type="NCBI Taxonomy" id="412755"/>
    <lineage>
        <taxon>unclassified sequences</taxon>
        <taxon>metagenomes</taxon>
        <taxon>ecological metagenomes</taxon>
    </lineage>
</organism>
<evidence type="ECO:0000313" key="1">
    <source>
        <dbReference type="EMBL" id="GAJ20252.1"/>
    </source>
</evidence>
<evidence type="ECO:0008006" key="2">
    <source>
        <dbReference type="Google" id="ProtNLM"/>
    </source>
</evidence>
<feature type="non-terminal residue" evidence="1">
    <location>
        <position position="223"/>
    </location>
</feature>
<reference evidence="1" key="1">
    <citation type="journal article" date="2014" name="Front. Microbiol.">
        <title>High frequency of phylogenetically diverse reductive dehalogenase-homologous genes in deep subseafloor sedimentary metagenomes.</title>
        <authorList>
            <person name="Kawai M."/>
            <person name="Futagami T."/>
            <person name="Toyoda A."/>
            <person name="Takaki Y."/>
            <person name="Nishi S."/>
            <person name="Hori S."/>
            <person name="Arai W."/>
            <person name="Tsubouchi T."/>
            <person name="Morono Y."/>
            <person name="Uchiyama I."/>
            <person name="Ito T."/>
            <person name="Fujiyama A."/>
            <person name="Inagaki F."/>
            <person name="Takami H."/>
        </authorList>
    </citation>
    <scope>NUCLEOTIDE SEQUENCE</scope>
    <source>
        <strain evidence="1">Expedition CK06-06</strain>
    </source>
</reference>
<proteinExistence type="predicted"/>
<gene>
    <name evidence="1" type="ORF">S12H4_55250</name>
</gene>
<dbReference type="EMBL" id="BARW01035419">
    <property type="protein sequence ID" value="GAJ20252.1"/>
    <property type="molecule type" value="Genomic_DNA"/>
</dbReference>
<comment type="caution">
    <text evidence="1">The sequence shown here is derived from an EMBL/GenBank/DDBJ whole genome shotgun (WGS) entry which is preliminary data.</text>
</comment>
<dbReference type="AlphaFoldDB" id="X1VLK4"/>